<dbReference type="Gene3D" id="2.60.40.1090">
    <property type="entry name" value="Fimbrial-type adhesion domain"/>
    <property type="match status" value="1"/>
</dbReference>
<dbReference type="Pfam" id="PF00419">
    <property type="entry name" value="Fimbrial"/>
    <property type="match status" value="1"/>
</dbReference>
<comment type="subcellular location">
    <subcellularLocation>
        <location evidence="1">Fimbrium</location>
    </subcellularLocation>
</comment>
<dbReference type="SUPFAM" id="SSF49401">
    <property type="entry name" value="Bacterial adhesins"/>
    <property type="match status" value="1"/>
</dbReference>
<evidence type="ECO:0000313" key="6">
    <source>
        <dbReference type="EMBL" id="OKB68573.1"/>
    </source>
</evidence>
<dbReference type="OrthoDB" id="6556303at2"/>
<dbReference type="PANTHER" id="PTHR33420">
    <property type="entry name" value="FIMBRIAL SUBUNIT ELFA-RELATED"/>
    <property type="match status" value="1"/>
</dbReference>
<dbReference type="GO" id="GO:0043709">
    <property type="term" value="P:cell adhesion involved in single-species biofilm formation"/>
    <property type="evidence" value="ECO:0007669"/>
    <property type="project" value="TreeGrafter"/>
</dbReference>
<evidence type="ECO:0000256" key="4">
    <source>
        <dbReference type="ARBA" id="ARBA00023263"/>
    </source>
</evidence>
<protein>
    <submittedName>
        <fullName evidence="6">Fimbrial protein</fullName>
    </submittedName>
</protein>
<dbReference type="EMBL" id="MJAO01000001">
    <property type="protein sequence ID" value="OKB68573.1"/>
    <property type="molecule type" value="Genomic_DNA"/>
</dbReference>
<evidence type="ECO:0000256" key="1">
    <source>
        <dbReference type="ARBA" id="ARBA00004561"/>
    </source>
</evidence>
<reference evidence="6 7" key="1">
    <citation type="submission" date="2016-09" db="EMBL/GenBank/DDBJ databases">
        <title>Serratia marcescens MSU-97 and epiphytic antimycotic-producing bacteria.</title>
        <authorList>
            <person name="Matilla M.A."/>
        </authorList>
    </citation>
    <scope>NUCLEOTIDE SEQUENCE [LARGE SCALE GENOMIC DNA]</scope>
    <source>
        <strain evidence="6 7">MSU-97</strain>
    </source>
</reference>
<dbReference type="AlphaFoldDB" id="A0A1Q4P5Y2"/>
<proteinExistence type="inferred from homology"/>
<gene>
    <name evidence="6" type="ORF">BHU62_00580</name>
</gene>
<evidence type="ECO:0000256" key="3">
    <source>
        <dbReference type="ARBA" id="ARBA00022729"/>
    </source>
</evidence>
<keyword evidence="4" id="KW-0281">Fimbrium</keyword>
<dbReference type="Proteomes" id="UP000185770">
    <property type="component" value="Unassembled WGS sequence"/>
</dbReference>
<feature type="domain" description="Fimbrial-type adhesion" evidence="5">
    <location>
        <begin position="202"/>
        <end position="357"/>
    </location>
</feature>
<evidence type="ECO:0000259" key="5">
    <source>
        <dbReference type="Pfam" id="PF00419"/>
    </source>
</evidence>
<evidence type="ECO:0000256" key="2">
    <source>
        <dbReference type="ARBA" id="ARBA00006671"/>
    </source>
</evidence>
<comment type="caution">
    <text evidence="6">The sequence shown here is derived from an EMBL/GenBank/DDBJ whole genome shotgun (WGS) entry which is preliminary data.</text>
</comment>
<dbReference type="GO" id="GO:0009289">
    <property type="term" value="C:pilus"/>
    <property type="evidence" value="ECO:0007669"/>
    <property type="project" value="UniProtKB-SubCell"/>
</dbReference>
<accession>A0A1Q4P5Y2</accession>
<evidence type="ECO:0000313" key="7">
    <source>
        <dbReference type="Proteomes" id="UP000185770"/>
    </source>
</evidence>
<keyword evidence="3" id="KW-0732">Signal</keyword>
<dbReference type="InterPro" id="IPR036937">
    <property type="entry name" value="Adhesion_dom_fimbrial_sf"/>
</dbReference>
<dbReference type="PANTHER" id="PTHR33420:SF3">
    <property type="entry name" value="FIMBRIAL SUBUNIT ELFA"/>
    <property type="match status" value="1"/>
</dbReference>
<organism evidence="6 7">
    <name type="scientific">Serratia marcescens</name>
    <dbReference type="NCBI Taxonomy" id="615"/>
    <lineage>
        <taxon>Bacteria</taxon>
        <taxon>Pseudomonadati</taxon>
        <taxon>Pseudomonadota</taxon>
        <taxon>Gammaproteobacteria</taxon>
        <taxon>Enterobacterales</taxon>
        <taxon>Yersiniaceae</taxon>
        <taxon>Serratia</taxon>
    </lineage>
</organism>
<dbReference type="InterPro" id="IPR050263">
    <property type="entry name" value="Bact_Fimbrial_Adh_Pro"/>
</dbReference>
<sequence length="358" mass="39105">MIRLIFLLLLSGLFSGYSYASCYGRGIEYAPALFVDLSDKLSAANPVWEYQASTQYSGTFRCSGSKFEFSYTPVLSPKDKYATYIGFNDGKQWVRAEITNDIKNITLRGAGSHSASELNTMMTIRFSLVQKPKDGLLVNGDSYPFEDVLFVSDMSGMSLGEIIGWPLKMLGKLLSWIASGFRKWPYDDRDMYGQPMTVRYAPKTTTCRFDNAGLTVRLPKMGVAQVLNNSQPGYTPFSLNISCQNMQQEGIADRAVEMFLSSNNLLASDASVLTNANAGGAQGVGLRLVKRDMPSSPVVVSPSNVDRGGATSLFHVAAGGSLNSSFTIGMGAYYYPYQRDGVTQGEINTSATLNIIYP</sequence>
<dbReference type="InterPro" id="IPR000259">
    <property type="entry name" value="Adhesion_dom_fimbrial"/>
</dbReference>
<dbReference type="InterPro" id="IPR008966">
    <property type="entry name" value="Adhesion_dom_sf"/>
</dbReference>
<dbReference type="RefSeq" id="WP_073528661.1">
    <property type="nucleotide sequence ID" value="NZ_MJAO01000001.1"/>
</dbReference>
<name>A0A1Q4P5Y2_SERMA</name>
<comment type="similarity">
    <text evidence="2">Belongs to the fimbrial protein family.</text>
</comment>